<dbReference type="AlphaFoldDB" id="A0A1K1R3D9"/>
<proteinExistence type="predicted"/>
<reference evidence="2" key="1">
    <citation type="submission" date="2016-11" db="EMBL/GenBank/DDBJ databases">
        <authorList>
            <person name="Varghese N."/>
            <person name="Submissions S."/>
        </authorList>
    </citation>
    <scope>NUCLEOTIDE SEQUENCE [LARGE SCALE GENOMIC DNA]</scope>
    <source>
        <strain evidence="2">DSM 44671</strain>
    </source>
</reference>
<gene>
    <name evidence="1" type="ORF">SAMN04489730_2631</name>
</gene>
<dbReference type="Proteomes" id="UP000182740">
    <property type="component" value="Unassembled WGS sequence"/>
</dbReference>
<accession>A0A1K1R3D9</accession>
<dbReference type="OrthoDB" id="4963678at2"/>
<evidence type="ECO:0000313" key="2">
    <source>
        <dbReference type="Proteomes" id="UP000182740"/>
    </source>
</evidence>
<evidence type="ECO:0000313" key="1">
    <source>
        <dbReference type="EMBL" id="SFW66632.1"/>
    </source>
</evidence>
<keyword evidence="2" id="KW-1185">Reference proteome</keyword>
<organism evidence="1 2">
    <name type="scientific">Amycolatopsis australiensis</name>
    <dbReference type="NCBI Taxonomy" id="546364"/>
    <lineage>
        <taxon>Bacteria</taxon>
        <taxon>Bacillati</taxon>
        <taxon>Actinomycetota</taxon>
        <taxon>Actinomycetes</taxon>
        <taxon>Pseudonocardiales</taxon>
        <taxon>Pseudonocardiaceae</taxon>
        <taxon>Amycolatopsis</taxon>
    </lineage>
</organism>
<protein>
    <submittedName>
        <fullName evidence="1">Uncharacterized protein</fullName>
    </submittedName>
</protein>
<dbReference type="EMBL" id="FPJG01000006">
    <property type="protein sequence ID" value="SFW66632.1"/>
    <property type="molecule type" value="Genomic_DNA"/>
</dbReference>
<name>A0A1K1R3D9_9PSEU</name>
<dbReference type="RefSeq" id="WP_143168542.1">
    <property type="nucleotide sequence ID" value="NZ_FPJG01000006.1"/>
</dbReference>
<sequence length="308" mass="34587">MCVFERGPIVATRQRKKTVQFFEVVNSDGSRIENGSLDWQEILFDLSRQHIRDRRHRIGGIDHWGQIYPYNGDEHFILAKNREDGVSSFDIENEEFIDSETQAGNPYVELTIIKFIPGTNRFGLVLGSGASSRAGTFQIWLNEHRVFAEEISVKPLVSNRVLEKIQGAQQAKLLNVRLERDQAAAVSEANGLYGAVRAITAVHGSVDVELILRVKGQVDSRHDDERISILNTARSVINTQFSKAMVELVQFDQEGKPETETVNFVNDLLSKKMKVSVTDEEGHPVRIPSAIAAIDRAIDDLQSEFDAL</sequence>